<organism evidence="3 4">
    <name type="scientific">Amycolatopsis echigonensis</name>
    <dbReference type="NCBI Taxonomy" id="2576905"/>
    <lineage>
        <taxon>Bacteria</taxon>
        <taxon>Bacillati</taxon>
        <taxon>Actinomycetota</taxon>
        <taxon>Actinomycetes</taxon>
        <taxon>Pseudonocardiales</taxon>
        <taxon>Pseudonocardiaceae</taxon>
        <taxon>Amycolatopsis</taxon>
    </lineage>
</organism>
<dbReference type="Pfam" id="PF20789">
    <property type="entry name" value="4HBT_3C"/>
    <property type="match status" value="1"/>
</dbReference>
<feature type="domain" description="Acyl-CoA thioesterase-like N-terminal HotDog" evidence="1">
    <location>
        <begin position="54"/>
        <end position="135"/>
    </location>
</feature>
<name>A0A2N3WTU2_9PSEU</name>
<sequence length="306" mass="32021">MYCLLLAARDGAAPASPRLFDIKCYLRGVMMAFFTAEPGPDGELLLPLPEARASWGDGAQLRGMATSGALARAAEQAAGTGLLRPARWTVDLLRPAGFVPSVARAEVVRRGRRLCLVEATLWQGETLVGKASGLFLAAGSPATGTVWAPAGGLMAPPPGLLPATDEPRVFHSEGVGWTGSPEPHQNSSRKTLWVFPQEIVRGERPTPFQHAATAADLVNLVTNWGEAGLEFVNADLTLTLGRVPADDLELGLTADHRVEHDGVAVTTATVFDRQGPLGTVSGTALLAPAPVDPRQVGAPASLPVVP</sequence>
<accession>A0A2N3WTU2</accession>
<dbReference type="AlphaFoldDB" id="A0A2N3WTU2"/>
<dbReference type="EMBL" id="PJMY01000003">
    <property type="protein sequence ID" value="PKV97282.1"/>
    <property type="molecule type" value="Genomic_DNA"/>
</dbReference>
<dbReference type="Gene3D" id="2.40.160.210">
    <property type="entry name" value="Acyl-CoA thioesterase, double hotdog domain"/>
    <property type="match status" value="1"/>
</dbReference>
<evidence type="ECO:0000259" key="1">
    <source>
        <dbReference type="Pfam" id="PF13622"/>
    </source>
</evidence>
<dbReference type="Pfam" id="PF13622">
    <property type="entry name" value="4HBT_3"/>
    <property type="match status" value="1"/>
</dbReference>
<protein>
    <submittedName>
        <fullName evidence="3">Thioesterase superfamily protein</fullName>
    </submittedName>
</protein>
<feature type="domain" description="Acyl-CoA thioesterase-like C-terminal" evidence="2">
    <location>
        <begin position="158"/>
        <end position="281"/>
    </location>
</feature>
<dbReference type="InterPro" id="IPR049450">
    <property type="entry name" value="ACOT8-like_C"/>
</dbReference>
<dbReference type="InterPro" id="IPR049449">
    <property type="entry name" value="TesB_ACOT8-like_N"/>
</dbReference>
<keyword evidence="4" id="KW-1185">Reference proteome</keyword>
<dbReference type="Proteomes" id="UP000233750">
    <property type="component" value="Unassembled WGS sequence"/>
</dbReference>
<evidence type="ECO:0000313" key="4">
    <source>
        <dbReference type="Proteomes" id="UP000233750"/>
    </source>
</evidence>
<proteinExistence type="predicted"/>
<dbReference type="SUPFAM" id="SSF54637">
    <property type="entry name" value="Thioesterase/thiol ester dehydrase-isomerase"/>
    <property type="match status" value="1"/>
</dbReference>
<dbReference type="InterPro" id="IPR042171">
    <property type="entry name" value="Acyl-CoA_hotdog"/>
</dbReference>
<gene>
    <name evidence="3" type="ORF">ATK30_8257</name>
</gene>
<evidence type="ECO:0000313" key="3">
    <source>
        <dbReference type="EMBL" id="PKV97282.1"/>
    </source>
</evidence>
<evidence type="ECO:0000259" key="2">
    <source>
        <dbReference type="Pfam" id="PF20789"/>
    </source>
</evidence>
<dbReference type="InterPro" id="IPR029069">
    <property type="entry name" value="HotDog_dom_sf"/>
</dbReference>
<comment type="caution">
    <text evidence="3">The sequence shown here is derived from an EMBL/GenBank/DDBJ whole genome shotgun (WGS) entry which is preliminary data.</text>
</comment>
<reference evidence="3 4" key="1">
    <citation type="submission" date="2017-12" db="EMBL/GenBank/DDBJ databases">
        <title>Sequencing the genomes of 1000 Actinobacteria strains.</title>
        <authorList>
            <person name="Klenk H.-P."/>
        </authorList>
    </citation>
    <scope>NUCLEOTIDE SEQUENCE [LARGE SCALE GENOMIC DNA]</scope>
    <source>
        <strain evidence="3 4">DSM 45165</strain>
    </source>
</reference>